<dbReference type="PANTHER" id="PTHR45766:SF6">
    <property type="entry name" value="SWI_SNF-RELATED MATRIX-ASSOCIATED ACTIN-DEPENDENT REGULATOR OF CHROMATIN SUBFAMILY A-LIKE PROTEIN 1"/>
    <property type="match status" value="1"/>
</dbReference>
<reference evidence="3 4" key="1">
    <citation type="journal article" date="2016" name="Nat. Commun.">
        <title>Thousands of microbial genomes shed light on interconnected biogeochemical processes in an aquifer system.</title>
        <authorList>
            <person name="Anantharaman K."/>
            <person name="Brown C.T."/>
            <person name="Hug L.A."/>
            <person name="Sharon I."/>
            <person name="Castelle C.J."/>
            <person name="Probst A.J."/>
            <person name="Thomas B.C."/>
            <person name="Singh A."/>
            <person name="Wilkins M.J."/>
            <person name="Karaoz U."/>
            <person name="Brodie E.L."/>
            <person name="Williams K.H."/>
            <person name="Hubbard S.S."/>
            <person name="Banfield J.F."/>
        </authorList>
    </citation>
    <scope>NUCLEOTIDE SEQUENCE [LARGE SCALE GENOMIC DNA]</scope>
</reference>
<dbReference type="Gene3D" id="3.40.50.300">
    <property type="entry name" value="P-loop containing nucleotide triphosphate hydrolases"/>
    <property type="match status" value="1"/>
</dbReference>
<dbReference type="SMART" id="SM00487">
    <property type="entry name" value="DEXDc"/>
    <property type="match status" value="1"/>
</dbReference>
<dbReference type="Proteomes" id="UP000176939">
    <property type="component" value="Unassembled WGS sequence"/>
</dbReference>
<feature type="domain" description="Helicase ATP-binding" evidence="2">
    <location>
        <begin position="107"/>
        <end position="261"/>
    </location>
</feature>
<dbReference type="PROSITE" id="PS51192">
    <property type="entry name" value="HELICASE_ATP_BIND_1"/>
    <property type="match status" value="1"/>
</dbReference>
<accession>A0A1F7X5M4</accession>
<dbReference type="Pfam" id="PF00176">
    <property type="entry name" value="SNF2-rel_dom"/>
    <property type="match status" value="1"/>
</dbReference>
<dbReference type="InterPro" id="IPR038718">
    <property type="entry name" value="SNF2-like_sf"/>
</dbReference>
<proteinExistence type="predicted"/>
<evidence type="ECO:0000313" key="3">
    <source>
        <dbReference type="EMBL" id="OGM10390.1"/>
    </source>
</evidence>
<dbReference type="InterPro" id="IPR027417">
    <property type="entry name" value="P-loop_NTPase"/>
</dbReference>
<comment type="caution">
    <text evidence="3">The sequence shown here is derived from an EMBL/GenBank/DDBJ whole genome shotgun (WGS) entry which is preliminary data.</text>
</comment>
<gene>
    <name evidence="3" type="ORF">A2Z67_01660</name>
</gene>
<dbReference type="SUPFAM" id="SSF52540">
    <property type="entry name" value="P-loop containing nucleoside triphosphate hydrolases"/>
    <property type="match status" value="2"/>
</dbReference>
<sequence>MSNKRNIASLAENHKGEKVIKIMFENDLNMIEKIRKIPGRGWHPENKCWSAPLHENTIRQLQNWGFVIHEDLQNILLLSNKVIKEITSNGIAGLKGKLFPYQSEGVAFIENNKGRALISDETGLGKTIMTLAWLQMHPKKRPVVIVVPSSLKLYWKKEAERWMPNPKVEVLSVTTNSWRPTGEIIITSYDELYTWVNKLKAISTQVLILDEIHNIRDKSANQTKAVKNLGKSIPHIICLSGMSVAAHPIEAFYAIKLIMPDLFPSFAEFSRRYGNTRPSYFGWESYGGSPSKTSFAFSRSEEKLKEFMEWLQKQVDTGLIEIRAFEQIGDGIEAEWTNKYIADSYRRKELRSRYELAKEGITVPTSDITRTPIISMSTPFHIDRVGLLFTRVFSDLPGITDAMDAVISRILAQGMADGEGSATVARKLEAAINGTGLGDLGISKEFIADTIISAKRRAKMMAHTEMMRAHHRSTVQEYRNWIEMGIDVKAEWKTAGDNRVCDLCNALEGKIFSVDEIEDMIPLHPECRCIALPYIEELQKYNSKPKEEEDWLGLREGIDTRKSHIPELYNILTGTIMLRRLRKDVAKELPPKIYSLVPLKLDNFEEYKESEKNFIAFINREIGLEVDAKTRNINTLASIEKLVLLAVKGKLSQSIKWINDFLEVGCKLIVCTPHKFVIEALIQAFPKVTLKYDRSLTGLDIKKTVDDFQTNPNLRLFVGNLQESEVRITLTTASNIAFLELPLTSDGWVQFFNLNKWIEQKDIVNIYYLFAPDTIEERIAKLIESKPNVFDATLDDIKTETASMISALLNDFKNIRQ</sequence>
<dbReference type="GO" id="GO:0006281">
    <property type="term" value="P:DNA repair"/>
    <property type="evidence" value="ECO:0007669"/>
    <property type="project" value="TreeGrafter"/>
</dbReference>
<dbReference type="PANTHER" id="PTHR45766">
    <property type="entry name" value="DNA ANNEALING HELICASE AND ENDONUCLEASE ZRANB3 FAMILY MEMBER"/>
    <property type="match status" value="1"/>
</dbReference>
<dbReference type="InterPro" id="IPR014001">
    <property type="entry name" value="Helicase_ATP-bd"/>
</dbReference>
<dbReference type="GO" id="GO:0016787">
    <property type="term" value="F:hydrolase activity"/>
    <property type="evidence" value="ECO:0007669"/>
    <property type="project" value="UniProtKB-KW"/>
</dbReference>
<dbReference type="EMBL" id="MGFQ01000015">
    <property type="protein sequence ID" value="OGM10390.1"/>
    <property type="molecule type" value="Genomic_DNA"/>
</dbReference>
<dbReference type="InterPro" id="IPR006528">
    <property type="entry name" value="Phage_head_morphogenesis_dom"/>
</dbReference>
<organism evidence="3 4">
    <name type="scientific">Candidatus Woesebacteria bacterium RBG_13_36_22</name>
    <dbReference type="NCBI Taxonomy" id="1802478"/>
    <lineage>
        <taxon>Bacteria</taxon>
        <taxon>Candidatus Woeseibacteriota</taxon>
    </lineage>
</organism>
<dbReference type="NCBIfam" id="TIGR01641">
    <property type="entry name" value="phageSPP1_gp7"/>
    <property type="match status" value="1"/>
</dbReference>
<name>A0A1F7X5M4_9BACT</name>
<dbReference type="Pfam" id="PF04233">
    <property type="entry name" value="Phage_Mu_F"/>
    <property type="match status" value="1"/>
</dbReference>
<dbReference type="GO" id="GO:0005524">
    <property type="term" value="F:ATP binding"/>
    <property type="evidence" value="ECO:0007669"/>
    <property type="project" value="InterPro"/>
</dbReference>
<keyword evidence="1" id="KW-0378">Hydrolase</keyword>
<evidence type="ECO:0000256" key="1">
    <source>
        <dbReference type="ARBA" id="ARBA00022801"/>
    </source>
</evidence>
<dbReference type="GO" id="GO:0031297">
    <property type="term" value="P:replication fork processing"/>
    <property type="evidence" value="ECO:0007669"/>
    <property type="project" value="TreeGrafter"/>
</dbReference>
<protein>
    <recommendedName>
        <fullName evidence="2">Helicase ATP-binding domain-containing protein</fullName>
    </recommendedName>
</protein>
<dbReference type="AlphaFoldDB" id="A0A1F7X5M4"/>
<dbReference type="InterPro" id="IPR000330">
    <property type="entry name" value="SNF2_N"/>
</dbReference>
<evidence type="ECO:0000259" key="2">
    <source>
        <dbReference type="PROSITE" id="PS51192"/>
    </source>
</evidence>
<evidence type="ECO:0000313" key="4">
    <source>
        <dbReference type="Proteomes" id="UP000176939"/>
    </source>
</evidence>
<dbReference type="Gene3D" id="3.40.50.10810">
    <property type="entry name" value="Tandem AAA-ATPase domain"/>
    <property type="match status" value="1"/>
</dbReference>